<dbReference type="PANTHER" id="PTHR30349:SF64">
    <property type="entry name" value="PROPHAGE INTEGRASE INTD-RELATED"/>
    <property type="match status" value="1"/>
</dbReference>
<evidence type="ECO:0000256" key="3">
    <source>
        <dbReference type="ARBA" id="ARBA00023172"/>
    </source>
</evidence>
<dbReference type="SUPFAM" id="SSF56349">
    <property type="entry name" value="DNA breaking-rejoining enzymes"/>
    <property type="match status" value="1"/>
</dbReference>
<reference evidence="5 6" key="1">
    <citation type="journal article" date="2018" name="Int. J. Syst. Evol. Microbiol.">
        <title>Flavobacterium chryseum sp. nov. and Flavobacterium psychroterrae sp. nov., novel environmental bacteria isolated from Antarctica.</title>
        <authorList>
            <person name="Kralova S."/>
            <person name="Svec P."/>
            <person name="Busse H.J."/>
            <person name="Stankova E."/>
            <person name="Vaczi P."/>
            <person name="Sedlacek I."/>
        </authorList>
    </citation>
    <scope>NUCLEOTIDE SEQUENCE [LARGE SCALE GENOMIC DNA]</scope>
    <source>
        <strain evidence="5 6">CCM 8827</strain>
    </source>
</reference>
<dbReference type="Pfam" id="PF00589">
    <property type="entry name" value="Phage_integrase"/>
    <property type="match status" value="1"/>
</dbReference>
<name>A0ABS5P904_9FLAO</name>
<dbReference type="Gene3D" id="1.10.443.10">
    <property type="entry name" value="Intergrase catalytic core"/>
    <property type="match status" value="1"/>
</dbReference>
<dbReference type="InterPro" id="IPR010998">
    <property type="entry name" value="Integrase_recombinase_N"/>
</dbReference>
<dbReference type="InterPro" id="IPR050090">
    <property type="entry name" value="Tyrosine_recombinase_XerCD"/>
</dbReference>
<organism evidence="5 6">
    <name type="scientific">Flavobacterium psychroterrae</name>
    <dbReference type="NCBI Taxonomy" id="2133767"/>
    <lineage>
        <taxon>Bacteria</taxon>
        <taxon>Pseudomonadati</taxon>
        <taxon>Bacteroidota</taxon>
        <taxon>Flavobacteriia</taxon>
        <taxon>Flavobacteriales</taxon>
        <taxon>Flavobacteriaceae</taxon>
        <taxon>Flavobacterium</taxon>
    </lineage>
</organism>
<dbReference type="InterPro" id="IPR013762">
    <property type="entry name" value="Integrase-like_cat_sf"/>
</dbReference>
<evidence type="ECO:0000313" key="5">
    <source>
        <dbReference type="EMBL" id="MBS7230363.1"/>
    </source>
</evidence>
<comment type="caution">
    <text evidence="5">The sequence shown here is derived from an EMBL/GenBank/DDBJ whole genome shotgun (WGS) entry which is preliminary data.</text>
</comment>
<evidence type="ECO:0000256" key="1">
    <source>
        <dbReference type="ARBA" id="ARBA00008857"/>
    </source>
</evidence>
<dbReference type="PROSITE" id="PS51898">
    <property type="entry name" value="TYR_RECOMBINASE"/>
    <property type="match status" value="1"/>
</dbReference>
<protein>
    <submittedName>
        <fullName evidence="5">Phage integrase SAM-like domain-containing protein</fullName>
    </submittedName>
</protein>
<dbReference type="InterPro" id="IPR011010">
    <property type="entry name" value="DNA_brk_join_enz"/>
</dbReference>
<dbReference type="PANTHER" id="PTHR30349">
    <property type="entry name" value="PHAGE INTEGRASE-RELATED"/>
    <property type="match status" value="1"/>
</dbReference>
<feature type="domain" description="Tyr recombinase" evidence="4">
    <location>
        <begin position="230"/>
        <end position="432"/>
    </location>
</feature>
<dbReference type="Proteomes" id="UP000722625">
    <property type="component" value="Unassembled WGS sequence"/>
</dbReference>
<keyword evidence="6" id="KW-1185">Reference proteome</keyword>
<dbReference type="RefSeq" id="WP_213296017.1">
    <property type="nucleotide sequence ID" value="NZ_JAGYVZ010000003.1"/>
</dbReference>
<evidence type="ECO:0000256" key="2">
    <source>
        <dbReference type="ARBA" id="ARBA00023125"/>
    </source>
</evidence>
<dbReference type="Gene3D" id="1.10.150.130">
    <property type="match status" value="1"/>
</dbReference>
<gene>
    <name evidence="5" type="ORF">KHA90_04945</name>
</gene>
<keyword evidence="2" id="KW-0238">DNA-binding</keyword>
<proteinExistence type="inferred from homology"/>
<dbReference type="InterPro" id="IPR002104">
    <property type="entry name" value="Integrase_catalytic"/>
</dbReference>
<dbReference type="EMBL" id="JAGYVZ010000003">
    <property type="protein sequence ID" value="MBS7230363.1"/>
    <property type="molecule type" value="Genomic_DNA"/>
</dbReference>
<evidence type="ECO:0000313" key="6">
    <source>
        <dbReference type="Proteomes" id="UP000722625"/>
    </source>
</evidence>
<keyword evidence="3" id="KW-0233">DNA recombination</keyword>
<evidence type="ECO:0000259" key="4">
    <source>
        <dbReference type="PROSITE" id="PS51898"/>
    </source>
</evidence>
<comment type="similarity">
    <text evidence="1">Belongs to the 'phage' integrase family.</text>
</comment>
<accession>A0ABS5P904</accession>
<sequence>MITINYMKIRYFIIKGKSELSSIYVRFWDSNRIDQKSRTGLTVKFNEWSDTKEQVKISVTTPQKDFINSKLRNLENYLLEEYNIDYNTQQNINNIWLKEKIKKFFGRAEKDELYKIYFMDWVKKYIDDSPQRLYKGNPISPRTIQHHTTAKNKLSNYEKHSRKKLRFQDVNLEFYRDFLFYCRNFEKLNDNTFGTQVAILKTWCKNIEIEGLPINQEYKHSEFRVLTNPTKDVYLTENEINAVYNHDFSYSERLDNVRDNFIFGLRTGLRISDFLKLEKFNFVGNFIEIITKKTSHSVIIPMHQQIKDILTKRDGNLPHQISDAKFNEYVKEVCQVVGFTEMIEGAKMTNKKDEKGFFPNIEIISKNKNRKEFGTFPKHELITSHTCRRSFASNLYGKLQNGTIMAITGHKTETQFLKYIKITPRENAEKLKEHWENEKNS</sequence>